<dbReference type="AlphaFoldDB" id="A0A1I8BGH1"/>
<sequence length="105" mass="12112">MVDACPTPISPSEVELVATKRHWLIQAYINMCVEEQNVTQPDIGNYIIEFSDLFDRTLDKNLFNIKNSIALSRKYATYEDGFNALFKEIIGFLPPDQREAKKIKK</sequence>
<keyword evidence="1" id="KW-1185">Reference proteome</keyword>
<reference evidence="2" key="1">
    <citation type="submission" date="2016-11" db="UniProtKB">
        <authorList>
            <consortium name="WormBaseParasite"/>
        </authorList>
    </citation>
    <scope>IDENTIFICATION</scope>
</reference>
<evidence type="ECO:0000313" key="1">
    <source>
        <dbReference type="Proteomes" id="UP000095281"/>
    </source>
</evidence>
<proteinExistence type="predicted"/>
<organism evidence="1 2">
    <name type="scientific">Meloidogyne hapla</name>
    <name type="common">Root-knot nematode worm</name>
    <dbReference type="NCBI Taxonomy" id="6305"/>
    <lineage>
        <taxon>Eukaryota</taxon>
        <taxon>Metazoa</taxon>
        <taxon>Ecdysozoa</taxon>
        <taxon>Nematoda</taxon>
        <taxon>Chromadorea</taxon>
        <taxon>Rhabditida</taxon>
        <taxon>Tylenchina</taxon>
        <taxon>Tylenchomorpha</taxon>
        <taxon>Tylenchoidea</taxon>
        <taxon>Meloidogynidae</taxon>
        <taxon>Meloidogyninae</taxon>
        <taxon>Meloidogyne</taxon>
    </lineage>
</organism>
<evidence type="ECO:0000313" key="2">
    <source>
        <dbReference type="WBParaSite" id="MhA1_Contig215.frz3.gene3"/>
    </source>
</evidence>
<accession>A0A1I8BGH1</accession>
<name>A0A1I8BGH1_MELHA</name>
<dbReference type="WBParaSite" id="MhA1_Contig215.frz3.gene3">
    <property type="protein sequence ID" value="MhA1_Contig215.frz3.gene3"/>
    <property type="gene ID" value="MhA1_Contig215.frz3.gene3"/>
</dbReference>
<dbReference type="Proteomes" id="UP000095281">
    <property type="component" value="Unplaced"/>
</dbReference>
<protein>
    <submittedName>
        <fullName evidence="2">DNA helicase</fullName>
    </submittedName>
</protein>